<dbReference type="OrthoDB" id="407509at2759"/>
<sequence>MAETAEDLSTMLDDLNRASEQVGLKMNMEKTKIMSNVHVVPTSIKIGGSTLEVVDSYVYLGQTVQLGKSNFEKEVNRRIQLGWAAFGKLRRIFSSRIPQCLKTKVFDQCVLPVLTYGTETWPLTMGLIRKLKVTQRAMERAMLGVSLRDQIRNEEIRRRTGVTDIARRIAVLKWQWAGHIARRTDARWGQRVLEWQPRAGRRSVGRPPTRWSDDLVKVAGIRWMRVAQDRSSWRSLGEAYVLQWTSFG</sequence>
<reference evidence="1" key="1">
    <citation type="submission" date="2021-09" db="EMBL/GenBank/DDBJ databases">
        <authorList>
            <person name="Martin H S."/>
        </authorList>
    </citation>
    <scope>NUCLEOTIDE SEQUENCE</scope>
</reference>
<dbReference type="PANTHER" id="PTHR47027">
    <property type="entry name" value="REVERSE TRANSCRIPTASE DOMAIN-CONTAINING PROTEIN"/>
    <property type="match status" value="1"/>
</dbReference>
<dbReference type="AlphaFoldDB" id="A0A8J2QMR8"/>
<organism evidence="1 2">
    <name type="scientific">Danaus chrysippus</name>
    <name type="common">African queen</name>
    <dbReference type="NCBI Taxonomy" id="151541"/>
    <lineage>
        <taxon>Eukaryota</taxon>
        <taxon>Metazoa</taxon>
        <taxon>Ecdysozoa</taxon>
        <taxon>Arthropoda</taxon>
        <taxon>Hexapoda</taxon>
        <taxon>Insecta</taxon>
        <taxon>Pterygota</taxon>
        <taxon>Neoptera</taxon>
        <taxon>Endopterygota</taxon>
        <taxon>Lepidoptera</taxon>
        <taxon>Glossata</taxon>
        <taxon>Ditrysia</taxon>
        <taxon>Papilionoidea</taxon>
        <taxon>Nymphalidae</taxon>
        <taxon>Danainae</taxon>
        <taxon>Danaini</taxon>
        <taxon>Danaina</taxon>
        <taxon>Danaus</taxon>
        <taxon>Anosia</taxon>
    </lineage>
</organism>
<evidence type="ECO:0000313" key="1">
    <source>
        <dbReference type="EMBL" id="CAG9565545.1"/>
    </source>
</evidence>
<dbReference type="PANTHER" id="PTHR47027:SF20">
    <property type="entry name" value="REVERSE TRANSCRIPTASE-LIKE PROTEIN WITH RNA-DIRECTED DNA POLYMERASE DOMAIN"/>
    <property type="match status" value="1"/>
</dbReference>
<protein>
    <submittedName>
        <fullName evidence="1">(African queen) hypothetical protein</fullName>
    </submittedName>
</protein>
<comment type="caution">
    <text evidence="1">The sequence shown here is derived from an EMBL/GenBank/DDBJ whole genome shotgun (WGS) entry which is preliminary data.</text>
</comment>
<evidence type="ECO:0000313" key="2">
    <source>
        <dbReference type="Proteomes" id="UP000789524"/>
    </source>
</evidence>
<dbReference type="Proteomes" id="UP000789524">
    <property type="component" value="Unassembled WGS sequence"/>
</dbReference>
<keyword evidence="2" id="KW-1185">Reference proteome</keyword>
<dbReference type="EMBL" id="CAKASE010000053">
    <property type="protein sequence ID" value="CAG9565545.1"/>
    <property type="molecule type" value="Genomic_DNA"/>
</dbReference>
<proteinExistence type="predicted"/>
<gene>
    <name evidence="1" type="ORF">DCHRY22_LOCUS6361</name>
</gene>
<accession>A0A8J2QMR8</accession>
<name>A0A8J2QMR8_9NEOP</name>